<dbReference type="Gene3D" id="1.10.3720.10">
    <property type="entry name" value="MetI-like"/>
    <property type="match status" value="1"/>
</dbReference>
<dbReference type="GO" id="GO:0055085">
    <property type="term" value="P:transmembrane transport"/>
    <property type="evidence" value="ECO:0007669"/>
    <property type="project" value="InterPro"/>
</dbReference>
<gene>
    <name evidence="9" type="ORF">EPA93_38945</name>
</gene>
<dbReference type="CDD" id="cd06261">
    <property type="entry name" value="TM_PBP2"/>
    <property type="match status" value="1"/>
</dbReference>
<accession>A0A4V0Z014</accession>
<organism evidence="9 10">
    <name type="scientific">Ktedonosporobacter rubrisoli</name>
    <dbReference type="NCBI Taxonomy" id="2509675"/>
    <lineage>
        <taxon>Bacteria</taxon>
        <taxon>Bacillati</taxon>
        <taxon>Chloroflexota</taxon>
        <taxon>Ktedonobacteria</taxon>
        <taxon>Ktedonobacterales</taxon>
        <taxon>Ktedonosporobacteraceae</taxon>
        <taxon>Ktedonosporobacter</taxon>
    </lineage>
</organism>
<sequence length="289" mass="31949">MKVISPLENTPQQKRREHSSTWNKAKLRALRQALLIVGGRLLLLVGLLLAWQFLSGRYINPLFISSPLAVARRISLWIADGTLWYHTEITLQETLLGLLLGLLSGVLMGFLLGLQPILARIFDPVVVALYSIPKVALAPLFILWFGIDIQMKVILAAVTVFFLVFFNTLSGVRNVDQNLIDAVLLMGGKRREMLFKVIIPSASSSVLMGFHISIPYALIGAVIAELIASNHGIGYLINDSATQFDTARVFAALFVLTVIAALLNTLVNFLDRKTSRWKVGIKQGYSLLP</sequence>
<evidence type="ECO:0000256" key="6">
    <source>
        <dbReference type="ARBA" id="ARBA00023136"/>
    </source>
</evidence>
<feature type="transmembrane region" description="Helical" evidence="7">
    <location>
        <begin position="249"/>
        <end position="270"/>
    </location>
</feature>
<dbReference type="GO" id="GO:0005886">
    <property type="term" value="C:plasma membrane"/>
    <property type="evidence" value="ECO:0007669"/>
    <property type="project" value="UniProtKB-SubCell"/>
</dbReference>
<evidence type="ECO:0000313" key="10">
    <source>
        <dbReference type="Proteomes" id="UP000290365"/>
    </source>
</evidence>
<evidence type="ECO:0000256" key="3">
    <source>
        <dbReference type="ARBA" id="ARBA00022475"/>
    </source>
</evidence>
<evidence type="ECO:0000256" key="5">
    <source>
        <dbReference type="ARBA" id="ARBA00022989"/>
    </source>
</evidence>
<feature type="transmembrane region" description="Helical" evidence="7">
    <location>
        <begin position="153"/>
        <end position="172"/>
    </location>
</feature>
<keyword evidence="10" id="KW-1185">Reference proteome</keyword>
<dbReference type="KEGG" id="kbs:EPA93_38945"/>
<dbReference type="SUPFAM" id="SSF161098">
    <property type="entry name" value="MetI-like"/>
    <property type="match status" value="1"/>
</dbReference>
<proteinExistence type="inferred from homology"/>
<keyword evidence="5 7" id="KW-1133">Transmembrane helix</keyword>
<dbReference type="InterPro" id="IPR035906">
    <property type="entry name" value="MetI-like_sf"/>
</dbReference>
<evidence type="ECO:0000256" key="4">
    <source>
        <dbReference type="ARBA" id="ARBA00022692"/>
    </source>
</evidence>
<evidence type="ECO:0000313" key="9">
    <source>
        <dbReference type="EMBL" id="QBD81631.1"/>
    </source>
</evidence>
<dbReference type="Proteomes" id="UP000290365">
    <property type="component" value="Chromosome"/>
</dbReference>
<keyword evidence="2 7" id="KW-0813">Transport</keyword>
<feature type="domain" description="ABC transmembrane type-1" evidence="8">
    <location>
        <begin position="87"/>
        <end position="271"/>
    </location>
</feature>
<dbReference type="EMBL" id="CP035758">
    <property type="protein sequence ID" value="QBD81631.1"/>
    <property type="molecule type" value="Genomic_DNA"/>
</dbReference>
<feature type="transmembrane region" description="Helical" evidence="7">
    <location>
        <begin position="126"/>
        <end position="147"/>
    </location>
</feature>
<name>A0A4V0Z014_KTERU</name>
<dbReference type="OrthoDB" id="9804353at2"/>
<evidence type="ECO:0000256" key="2">
    <source>
        <dbReference type="ARBA" id="ARBA00022448"/>
    </source>
</evidence>
<dbReference type="PANTHER" id="PTHR30151">
    <property type="entry name" value="ALKANE SULFONATE ABC TRANSPORTER-RELATED, MEMBRANE SUBUNIT"/>
    <property type="match status" value="1"/>
</dbReference>
<dbReference type="PROSITE" id="PS50928">
    <property type="entry name" value="ABC_TM1"/>
    <property type="match status" value="1"/>
</dbReference>
<comment type="similarity">
    <text evidence="7">Belongs to the binding-protein-dependent transport system permease family.</text>
</comment>
<feature type="transmembrane region" description="Helical" evidence="7">
    <location>
        <begin position="33"/>
        <end position="54"/>
    </location>
</feature>
<feature type="transmembrane region" description="Helical" evidence="7">
    <location>
        <begin position="94"/>
        <end position="114"/>
    </location>
</feature>
<keyword evidence="3" id="KW-1003">Cell membrane</keyword>
<dbReference type="AlphaFoldDB" id="A0A4V0Z014"/>
<evidence type="ECO:0000259" key="8">
    <source>
        <dbReference type="PROSITE" id="PS50928"/>
    </source>
</evidence>
<reference evidence="9 10" key="1">
    <citation type="submission" date="2019-01" db="EMBL/GenBank/DDBJ databases">
        <title>Ktedonosporobacter rubrisoli SCAWS-G2.</title>
        <authorList>
            <person name="Huang Y."/>
            <person name="Yan B."/>
        </authorList>
    </citation>
    <scope>NUCLEOTIDE SEQUENCE [LARGE SCALE GENOMIC DNA]</scope>
    <source>
        <strain evidence="9 10">SCAWS-G2</strain>
    </source>
</reference>
<comment type="subcellular location">
    <subcellularLocation>
        <location evidence="1 7">Cell membrane</location>
        <topology evidence="1 7">Multi-pass membrane protein</topology>
    </subcellularLocation>
</comment>
<evidence type="ECO:0000256" key="1">
    <source>
        <dbReference type="ARBA" id="ARBA00004651"/>
    </source>
</evidence>
<dbReference type="RefSeq" id="WP_129892692.1">
    <property type="nucleotide sequence ID" value="NZ_CP035758.1"/>
</dbReference>
<keyword evidence="6 7" id="KW-0472">Membrane</keyword>
<evidence type="ECO:0000256" key="7">
    <source>
        <dbReference type="RuleBase" id="RU363032"/>
    </source>
</evidence>
<dbReference type="InterPro" id="IPR000515">
    <property type="entry name" value="MetI-like"/>
</dbReference>
<protein>
    <submittedName>
        <fullName evidence="9">ABC transporter permease</fullName>
    </submittedName>
</protein>
<dbReference type="Pfam" id="PF00528">
    <property type="entry name" value="BPD_transp_1"/>
    <property type="match status" value="1"/>
</dbReference>
<dbReference type="PANTHER" id="PTHR30151:SF20">
    <property type="entry name" value="ABC TRANSPORTER PERMEASE PROTEIN HI_0355-RELATED"/>
    <property type="match status" value="1"/>
</dbReference>
<keyword evidence="4 7" id="KW-0812">Transmembrane</keyword>